<evidence type="ECO:0000256" key="3">
    <source>
        <dbReference type="ARBA" id="ARBA00022898"/>
    </source>
</evidence>
<dbReference type="EC" id="2.6.1.19" evidence="5"/>
<dbReference type="AlphaFoldDB" id="A0A0M0BLZ7"/>
<dbReference type="GO" id="GO:0034386">
    <property type="term" value="F:4-aminobutyrate:2-oxoglutarate transaminase activity"/>
    <property type="evidence" value="ECO:0007669"/>
    <property type="project" value="UniProtKB-EC"/>
</dbReference>
<dbReference type="GO" id="GO:0042802">
    <property type="term" value="F:identical protein binding"/>
    <property type="evidence" value="ECO:0007669"/>
    <property type="project" value="TreeGrafter"/>
</dbReference>
<organism evidence="5 6">
    <name type="scientific">miscellaneous Crenarchaeota group-15 archaeon DG-45</name>
    <dbReference type="NCBI Taxonomy" id="1685127"/>
    <lineage>
        <taxon>Archaea</taxon>
        <taxon>Candidatus Bathyarchaeota</taxon>
        <taxon>MCG-15</taxon>
    </lineage>
</organism>
<accession>A0A0M0BLZ7</accession>
<evidence type="ECO:0000256" key="4">
    <source>
        <dbReference type="RuleBase" id="RU003560"/>
    </source>
</evidence>
<gene>
    <name evidence="5" type="ORF">AC482_06735</name>
</gene>
<evidence type="ECO:0000256" key="2">
    <source>
        <dbReference type="ARBA" id="ARBA00008954"/>
    </source>
</evidence>
<keyword evidence="5" id="KW-0032">Aminotransferase</keyword>
<evidence type="ECO:0000313" key="5">
    <source>
        <dbReference type="EMBL" id="KON29356.1"/>
    </source>
</evidence>
<dbReference type="PIRSF" id="PIRSF000521">
    <property type="entry name" value="Transaminase_4ab_Lys_Orn"/>
    <property type="match status" value="1"/>
</dbReference>
<dbReference type="InterPro" id="IPR015424">
    <property type="entry name" value="PyrdxlP-dep_Trfase"/>
</dbReference>
<dbReference type="Pfam" id="PF00202">
    <property type="entry name" value="Aminotran_3"/>
    <property type="match status" value="1"/>
</dbReference>
<comment type="caution">
    <text evidence="5">The sequence shown here is derived from an EMBL/GenBank/DDBJ whole genome shotgun (WGS) entry which is preliminary data.</text>
</comment>
<dbReference type="EMBL" id="LFWZ01000067">
    <property type="protein sequence ID" value="KON29356.1"/>
    <property type="molecule type" value="Genomic_DNA"/>
</dbReference>
<proteinExistence type="inferred from homology"/>
<dbReference type="SUPFAM" id="SSF53383">
    <property type="entry name" value="PLP-dependent transferases"/>
    <property type="match status" value="1"/>
</dbReference>
<protein>
    <submittedName>
        <fullName evidence="5">4-aminobutyrate aminotransferase</fullName>
        <ecNumber evidence="5">2.6.1.19</ecNumber>
    </submittedName>
</protein>
<dbReference type="CDD" id="cd00610">
    <property type="entry name" value="OAT_like"/>
    <property type="match status" value="1"/>
</dbReference>
<dbReference type="PANTHER" id="PTHR11986">
    <property type="entry name" value="AMINOTRANSFERASE CLASS III"/>
    <property type="match status" value="1"/>
</dbReference>
<dbReference type="PANTHER" id="PTHR11986:SF58">
    <property type="entry name" value="LEUCINE_METHIONINE RACEMASE"/>
    <property type="match status" value="1"/>
</dbReference>
<feature type="non-terminal residue" evidence="5">
    <location>
        <position position="1"/>
    </location>
</feature>
<keyword evidence="3 4" id="KW-0663">Pyridoxal phosphate</keyword>
<dbReference type="InterPro" id="IPR050103">
    <property type="entry name" value="Class-III_PLP-dep_AT"/>
</dbReference>
<evidence type="ECO:0000256" key="1">
    <source>
        <dbReference type="ARBA" id="ARBA00001933"/>
    </source>
</evidence>
<dbReference type="InterPro" id="IPR015421">
    <property type="entry name" value="PyrdxlP-dep_Trfase_major"/>
</dbReference>
<dbReference type="Proteomes" id="UP000037210">
    <property type="component" value="Unassembled WGS sequence"/>
</dbReference>
<dbReference type="PATRIC" id="fig|1685127.3.peg.137"/>
<dbReference type="InterPro" id="IPR015422">
    <property type="entry name" value="PyrdxlP-dep_Trfase_small"/>
</dbReference>
<comment type="cofactor">
    <cofactor evidence="1">
        <name>pyridoxal 5'-phosphate</name>
        <dbReference type="ChEBI" id="CHEBI:597326"/>
    </cofactor>
</comment>
<name>A0A0M0BLZ7_9ARCH</name>
<reference evidence="5 6" key="1">
    <citation type="submission" date="2015-06" db="EMBL/GenBank/DDBJ databases">
        <title>New insights into the roles of widespread benthic archaea in carbon and nitrogen cycling.</title>
        <authorList>
            <person name="Lazar C.S."/>
            <person name="Baker B.J."/>
            <person name="Seitz K.W."/>
            <person name="Hyde A.S."/>
            <person name="Dick G.J."/>
            <person name="Hinrichs K.-U."/>
            <person name="Teske A.P."/>
        </authorList>
    </citation>
    <scope>NUCLEOTIDE SEQUENCE [LARGE SCALE GENOMIC DNA]</scope>
    <source>
        <strain evidence="5">DG-45</strain>
    </source>
</reference>
<comment type="similarity">
    <text evidence="2 4">Belongs to the class-III pyridoxal-phosphate-dependent aminotransferase family.</text>
</comment>
<evidence type="ECO:0000313" key="6">
    <source>
        <dbReference type="Proteomes" id="UP000037210"/>
    </source>
</evidence>
<dbReference type="Gene3D" id="3.40.640.10">
    <property type="entry name" value="Type I PLP-dependent aspartate aminotransferase-like (Major domain)"/>
    <property type="match status" value="1"/>
</dbReference>
<keyword evidence="5" id="KW-0808">Transferase</keyword>
<dbReference type="Gene3D" id="3.90.1150.10">
    <property type="entry name" value="Aspartate Aminotransferase, domain 1"/>
    <property type="match status" value="1"/>
</dbReference>
<sequence length="342" mass="37190">SFGLSGGDSNDGAMKLARAATGRPKIVSFLGSYHGTTFGALTLSAISLNMRRRLGPLVPEVYHVPYADCYRCYFGLDYPSCGLQCVEHIETLLGMLIPAEEVAAFILEPIQGDAGVVVPPGEFWPEIKGLCEENGILFIDEEVQTGFGRTGKMFAIEHWGVEPDAVISAKPIASGLPMGVIVARRELMDSWAAPAHLFTAEANPVICAAALATLGVIEREALAERARRLGEKAMRRFGEMGERFDLIGDVRGRGLLIGVDLVADRETREPARREALKVCWRAWERGLVMISFGRYGNVLRIAPPLTMGEDELEEALSIVEDSIGDVAEGKVPDSVLREMGGW</sequence>
<dbReference type="GO" id="GO:0030170">
    <property type="term" value="F:pyridoxal phosphate binding"/>
    <property type="evidence" value="ECO:0007669"/>
    <property type="project" value="InterPro"/>
</dbReference>
<dbReference type="InterPro" id="IPR005814">
    <property type="entry name" value="Aminotrans_3"/>
</dbReference>